<dbReference type="Proteomes" id="UP001497480">
    <property type="component" value="Unassembled WGS sequence"/>
</dbReference>
<accession>A0AAV1WCV3</accession>
<dbReference type="PANTHER" id="PTHR36059">
    <property type="entry name" value="OS02G0175800 PROTEIN"/>
    <property type="match status" value="1"/>
</dbReference>
<protein>
    <recommendedName>
        <fullName evidence="4">Fiber protein Fb15</fullName>
    </recommendedName>
</protein>
<gene>
    <name evidence="2" type="ORF">LLUT_LOCUS8057</name>
</gene>
<reference evidence="2 3" key="1">
    <citation type="submission" date="2024-03" db="EMBL/GenBank/DDBJ databases">
        <authorList>
            <person name="Martinez-Hernandez J."/>
        </authorList>
    </citation>
    <scope>NUCLEOTIDE SEQUENCE [LARGE SCALE GENOMIC DNA]</scope>
</reference>
<dbReference type="AlphaFoldDB" id="A0AAV1WCV3"/>
<sequence>MVIRMMKKVMNRGLESYNVNFIQSNSGEPMYHVCFGGMAFSYLVALPHELRHIEHEKHAKEHQNNTPPSNLPPTNS</sequence>
<evidence type="ECO:0008006" key="4">
    <source>
        <dbReference type="Google" id="ProtNLM"/>
    </source>
</evidence>
<comment type="caution">
    <text evidence="2">The sequence shown here is derived from an EMBL/GenBank/DDBJ whole genome shotgun (WGS) entry which is preliminary data.</text>
</comment>
<feature type="compositionally biased region" description="Basic and acidic residues" evidence="1">
    <location>
        <begin position="54"/>
        <end position="63"/>
    </location>
</feature>
<feature type="region of interest" description="Disordered" evidence="1">
    <location>
        <begin position="54"/>
        <end position="76"/>
    </location>
</feature>
<proteinExistence type="predicted"/>
<evidence type="ECO:0000313" key="2">
    <source>
        <dbReference type="EMBL" id="CAL0306997.1"/>
    </source>
</evidence>
<organism evidence="2 3">
    <name type="scientific">Lupinus luteus</name>
    <name type="common">European yellow lupine</name>
    <dbReference type="NCBI Taxonomy" id="3873"/>
    <lineage>
        <taxon>Eukaryota</taxon>
        <taxon>Viridiplantae</taxon>
        <taxon>Streptophyta</taxon>
        <taxon>Embryophyta</taxon>
        <taxon>Tracheophyta</taxon>
        <taxon>Spermatophyta</taxon>
        <taxon>Magnoliopsida</taxon>
        <taxon>eudicotyledons</taxon>
        <taxon>Gunneridae</taxon>
        <taxon>Pentapetalae</taxon>
        <taxon>rosids</taxon>
        <taxon>fabids</taxon>
        <taxon>Fabales</taxon>
        <taxon>Fabaceae</taxon>
        <taxon>Papilionoideae</taxon>
        <taxon>50 kb inversion clade</taxon>
        <taxon>genistoids sensu lato</taxon>
        <taxon>core genistoids</taxon>
        <taxon>Genisteae</taxon>
        <taxon>Lupinus</taxon>
    </lineage>
</organism>
<evidence type="ECO:0000256" key="1">
    <source>
        <dbReference type="SAM" id="MobiDB-lite"/>
    </source>
</evidence>
<dbReference type="PANTHER" id="PTHR36059:SF2">
    <property type="entry name" value="OS02G0175800 PROTEIN"/>
    <property type="match status" value="1"/>
</dbReference>
<name>A0AAV1WCV3_LUPLU</name>
<keyword evidence="3" id="KW-1185">Reference proteome</keyword>
<evidence type="ECO:0000313" key="3">
    <source>
        <dbReference type="Proteomes" id="UP001497480"/>
    </source>
</evidence>
<dbReference type="EMBL" id="CAXHTB010000005">
    <property type="protein sequence ID" value="CAL0306997.1"/>
    <property type="molecule type" value="Genomic_DNA"/>
</dbReference>